<protein>
    <submittedName>
        <fullName evidence="1">Uncharacterized protein</fullName>
    </submittedName>
</protein>
<organism evidence="1 2">
    <name type="scientific">Thauera humireducens</name>
    <dbReference type="NCBI Taxonomy" id="1134435"/>
    <lineage>
        <taxon>Bacteria</taxon>
        <taxon>Pseudomonadati</taxon>
        <taxon>Pseudomonadota</taxon>
        <taxon>Betaproteobacteria</taxon>
        <taxon>Rhodocyclales</taxon>
        <taxon>Zoogloeaceae</taxon>
        <taxon>Thauera</taxon>
    </lineage>
</organism>
<evidence type="ECO:0000313" key="2">
    <source>
        <dbReference type="Proteomes" id="UP000036902"/>
    </source>
</evidence>
<accession>A0A127K3B5</accession>
<reference evidence="2" key="1">
    <citation type="submission" date="2016-03" db="EMBL/GenBank/DDBJ databases">
        <authorList>
            <person name="Ma C."/>
            <person name="Zhou S."/>
            <person name="Yang G."/>
        </authorList>
    </citation>
    <scope>NUCLEOTIDE SEQUENCE [LARGE SCALE GENOMIC DNA]</scope>
    <source>
        <strain evidence="2">SgZ-1</strain>
    </source>
</reference>
<sequence>MRKRGANIRHKAKAAPGLIAQNLGPEYETRLRMAVEAFRGGWAQSAHFNDLADTLDLLQLGIALYPGQKADPSTSTAAEVALVAMQNIRERYESRGKIGTTGEELKALELLAEVSMDYWNRRSGALFAEAYRQLRAVRHVQRKAEQEAA</sequence>
<name>A0A127K3B5_9RHOO</name>
<gene>
    <name evidence="1" type="ORF">AC731_005545</name>
</gene>
<dbReference type="EMBL" id="CP014646">
    <property type="protein sequence ID" value="AMO36445.1"/>
    <property type="molecule type" value="Genomic_DNA"/>
</dbReference>
<dbReference type="RefSeq" id="WP_048703876.1">
    <property type="nucleotide sequence ID" value="NZ_CP014646.1"/>
</dbReference>
<dbReference type="Proteomes" id="UP000036902">
    <property type="component" value="Chromosome"/>
</dbReference>
<evidence type="ECO:0000313" key="1">
    <source>
        <dbReference type="EMBL" id="AMO36445.1"/>
    </source>
</evidence>
<keyword evidence="2" id="KW-1185">Reference proteome</keyword>
<dbReference type="KEGG" id="thu:AC731_005545"/>
<dbReference type="AlphaFoldDB" id="A0A127K3B5"/>
<proteinExistence type="predicted"/>